<evidence type="ECO:0000256" key="5">
    <source>
        <dbReference type="ARBA" id="ARBA00022833"/>
    </source>
</evidence>
<feature type="region of interest" description="Disordered" evidence="10">
    <location>
        <begin position="1330"/>
        <end position="1539"/>
    </location>
</feature>
<evidence type="ECO:0000313" key="15">
    <source>
        <dbReference type="Proteomes" id="UP000682733"/>
    </source>
</evidence>
<feature type="compositionally biased region" description="Polar residues" evidence="10">
    <location>
        <begin position="473"/>
        <end position="502"/>
    </location>
</feature>
<keyword evidence="5" id="KW-0862">Zinc</keyword>
<dbReference type="InterPro" id="IPR012677">
    <property type="entry name" value="Nucleotide-bd_a/b_plait_sf"/>
</dbReference>
<reference evidence="14" key="1">
    <citation type="submission" date="2021-02" db="EMBL/GenBank/DDBJ databases">
        <authorList>
            <person name="Nowell W R."/>
        </authorList>
    </citation>
    <scope>NUCLEOTIDE SEQUENCE</scope>
</reference>
<evidence type="ECO:0000259" key="11">
    <source>
        <dbReference type="PROSITE" id="PS50102"/>
    </source>
</evidence>
<evidence type="ECO:0000256" key="2">
    <source>
        <dbReference type="ARBA" id="ARBA00008102"/>
    </source>
</evidence>
<dbReference type="Pfam" id="PF05351">
    <property type="entry name" value="GMP_PDE_delta"/>
    <property type="match status" value="1"/>
</dbReference>
<name>A0A8S2GN56_9BILA</name>
<dbReference type="SUPFAM" id="SSF55874">
    <property type="entry name" value="ATPase domain of HSP90 chaperone/DNA topoisomerase II/histidine kinase"/>
    <property type="match status" value="1"/>
</dbReference>
<dbReference type="Gene3D" id="2.70.50.40">
    <property type="entry name" value="GMP phosphodiesterase, delta subunit"/>
    <property type="match status" value="1"/>
</dbReference>
<feature type="compositionally biased region" description="Polar residues" evidence="10">
    <location>
        <begin position="1527"/>
        <end position="1539"/>
    </location>
</feature>
<evidence type="ECO:0000256" key="8">
    <source>
        <dbReference type="PROSITE-ProRule" id="PRU00176"/>
    </source>
</evidence>
<dbReference type="PROSITE" id="PS50102">
    <property type="entry name" value="RRM"/>
    <property type="match status" value="1"/>
</dbReference>
<evidence type="ECO:0000313" key="13">
    <source>
        <dbReference type="EMBL" id="CAF0757895.1"/>
    </source>
</evidence>
<dbReference type="Gene3D" id="3.30.565.10">
    <property type="entry name" value="Histidine kinase-like ATPase, C-terminal domain"/>
    <property type="match status" value="1"/>
</dbReference>
<feature type="compositionally biased region" description="Low complexity" evidence="10">
    <location>
        <begin position="420"/>
        <end position="459"/>
    </location>
</feature>
<dbReference type="Gene3D" id="3.30.40.100">
    <property type="match status" value="1"/>
</dbReference>
<evidence type="ECO:0000256" key="3">
    <source>
        <dbReference type="ARBA" id="ARBA00022723"/>
    </source>
</evidence>
<dbReference type="InterPro" id="IPR036890">
    <property type="entry name" value="HATPase_C_sf"/>
</dbReference>
<dbReference type="PANTHER" id="PTHR23337">
    <property type="entry name" value="ZINC FINGER CW-TYPE COILED-COIL DOMAIN PROTEIN 1"/>
    <property type="match status" value="1"/>
</dbReference>
<feature type="compositionally biased region" description="Polar residues" evidence="10">
    <location>
        <begin position="1387"/>
        <end position="1440"/>
    </location>
</feature>
<feature type="region of interest" description="Disordered" evidence="10">
    <location>
        <begin position="1658"/>
        <end position="1680"/>
    </location>
</feature>
<dbReference type="Pfam" id="PF00076">
    <property type="entry name" value="RRM_1"/>
    <property type="match status" value="1"/>
</dbReference>
<dbReference type="GO" id="GO:0005634">
    <property type="term" value="C:nucleus"/>
    <property type="evidence" value="ECO:0007669"/>
    <property type="project" value="UniProtKB-SubCell"/>
</dbReference>
<dbReference type="Gene3D" id="3.30.70.330">
    <property type="match status" value="1"/>
</dbReference>
<evidence type="ECO:0000256" key="6">
    <source>
        <dbReference type="ARBA" id="ARBA00023054"/>
    </source>
</evidence>
<evidence type="ECO:0000256" key="9">
    <source>
        <dbReference type="SAM" id="Coils"/>
    </source>
</evidence>
<keyword evidence="4" id="KW-0863">Zinc-finger</keyword>
<dbReference type="GO" id="GO:0003723">
    <property type="term" value="F:RNA binding"/>
    <property type="evidence" value="ECO:0007669"/>
    <property type="project" value="UniProtKB-UniRule"/>
</dbReference>
<feature type="compositionally biased region" description="Low complexity" evidence="10">
    <location>
        <begin position="1563"/>
        <end position="1585"/>
    </location>
</feature>
<dbReference type="SUPFAM" id="SSF81296">
    <property type="entry name" value="E set domains"/>
    <property type="match status" value="1"/>
</dbReference>
<feature type="compositionally biased region" description="Polar residues" evidence="10">
    <location>
        <begin position="80"/>
        <end position="90"/>
    </location>
</feature>
<feature type="domain" description="RRM" evidence="11">
    <location>
        <begin position="4"/>
        <end position="81"/>
    </location>
</feature>
<feature type="compositionally biased region" description="Basic and acidic residues" evidence="10">
    <location>
        <begin position="131"/>
        <end position="140"/>
    </location>
</feature>
<comment type="subcellular location">
    <subcellularLocation>
        <location evidence="1">Nucleus</location>
    </subcellularLocation>
</comment>
<dbReference type="PANTHER" id="PTHR23337:SF3">
    <property type="entry name" value="MORC FAMILY CW-TYPE ZINC FINGER 2"/>
    <property type="match status" value="1"/>
</dbReference>
<feature type="compositionally biased region" description="Basic and acidic residues" evidence="10">
    <location>
        <begin position="263"/>
        <end position="298"/>
    </location>
</feature>
<evidence type="ECO:0000256" key="10">
    <source>
        <dbReference type="SAM" id="MobiDB-lite"/>
    </source>
</evidence>
<feature type="region of interest" description="Disordered" evidence="10">
    <location>
        <begin position="80"/>
        <end position="167"/>
    </location>
</feature>
<feature type="compositionally biased region" description="Polar residues" evidence="10">
    <location>
        <begin position="337"/>
        <end position="359"/>
    </location>
</feature>
<dbReference type="InterPro" id="IPR008015">
    <property type="entry name" value="PDED_dom"/>
</dbReference>
<feature type="compositionally biased region" description="Low complexity" evidence="10">
    <location>
        <begin position="1330"/>
        <end position="1343"/>
    </location>
</feature>
<feature type="compositionally biased region" description="Polar residues" evidence="10">
    <location>
        <begin position="299"/>
        <end position="313"/>
    </location>
</feature>
<feature type="compositionally biased region" description="Polar residues" evidence="10">
    <location>
        <begin position="145"/>
        <end position="167"/>
    </location>
</feature>
<dbReference type="Proteomes" id="UP000682733">
    <property type="component" value="Unassembled WGS sequence"/>
</dbReference>
<evidence type="ECO:0000256" key="4">
    <source>
        <dbReference type="ARBA" id="ARBA00022771"/>
    </source>
</evidence>
<comment type="caution">
    <text evidence="14">The sequence shown here is derived from an EMBL/GenBank/DDBJ whole genome shotgun (WGS) entry which is preliminary data.</text>
</comment>
<feature type="compositionally biased region" description="Acidic residues" evidence="10">
    <location>
        <begin position="1484"/>
        <end position="1512"/>
    </location>
</feature>
<feature type="region of interest" description="Disordered" evidence="10">
    <location>
        <begin position="1554"/>
        <end position="1589"/>
    </location>
</feature>
<organism evidence="14 15">
    <name type="scientific">Didymodactylos carnosus</name>
    <dbReference type="NCBI Taxonomy" id="1234261"/>
    <lineage>
        <taxon>Eukaryota</taxon>
        <taxon>Metazoa</taxon>
        <taxon>Spiralia</taxon>
        <taxon>Gnathifera</taxon>
        <taxon>Rotifera</taxon>
        <taxon>Eurotatoria</taxon>
        <taxon>Bdelloidea</taxon>
        <taxon>Philodinida</taxon>
        <taxon>Philodinidae</taxon>
        <taxon>Didymodactylos</taxon>
    </lineage>
</organism>
<protein>
    <submittedName>
        <fullName evidence="14">Uncharacterized protein</fullName>
    </submittedName>
</protein>
<dbReference type="InterPro" id="IPR000504">
    <property type="entry name" value="RRM_dom"/>
</dbReference>
<sequence length="1810" mass="206615">MAPFTAYIGNLPDNVVQGDFDERLFNGLRVKQVRLVRDRETDRFRGFAYVDFEDQDSLRQALGFDGAMINDKSIRIDVASVSQKQNSQGFTGRGKGDYSDENDYGQRRGGGYHQEQPQRRGQQLKQNGGDRQYDGRDGNMRGRSNYYQNDSGYYEQYPQNNNSRNYQKQSPYYAGELMTQSYNNESGNRGQNRFNYQQQQQFHGEHHNRRQQQQPRTNSSASHNEQSRERTYSLRKRPSNNDDDVFTAAVVPGTNNEGGQTDGLEHLHDELEGDKEQYDHENNEENLRDSNDEDKLTDMENQQSGSAGPLTQRQHSKNWADCEPAGLDSTDDHPDTFGNSQPHFSPTNNSGDYQQQSQPFMFDKFGGQQRGGRGGSGRGSAGRYNNRGMMGGNFQHQRGRFPTRGPMMGGSGMRNERGNNRGNNNMFRGQQQHYNNNRGNYHGGNYNQYQDYQQNQQYRQPRRRSTTRDLRNSGDTNNNQSSIHDLDNQTSSNDKTNESLSNAIERPRLQLLPRSAAVKSDARNPSIFGTGKPRDESDPKVAEFDKHIEEKVEKVRTESLTDTTTSQPTTPTTMNTKSTQPNIQIMAASTLLSGKRTKTHTATPTPSVGEPITEEELRKKDASITVEDVLRLRKPTKGYLCETDENSYKIDFVRFRIRDMASNHVLFEVERSTEDGDSTEDDSSSSRFVQYHFPPTFLKLKQVGAQVDFTVGDKEVKSFQMIERHYFRDQLIKSFDFNFGFCMPNSRNSIEHIYDLPELKSDQMLAKFSITTMDYDLLNKAQLSFEYLHTNSTTHTFIFGALAELVDNSRDAQAQNLKIFTVRDPRLRGGFYLAFLDDGCGMHYEDVFNVIVFGKSNKRNIDSNQIGQYGNGLKSGAMRISNDFILFTKKDNIGTCLFLSRTFHTEEDLHQVIVPMPSFNLITKEPLLPSNNEYDQTRYDTEMKLIYKYSPFKTREELFKQFEQIKSPTGTLIILYNMKLLDNGEPELDIKTDKSDILIDSRDLRSISDDRYNIPAERRSLRAYVSILYYEPRMKVYIQDKKVITKKLACSLYKPRMYKFMSNRFKKRSEEEAKKAQEDCLAIEDRAREAESKALDLAQRIGNSSDSSDRLTLRKAQMAASQLKNTLDIKKRLLERKQREIKDPKVLNYIFGLNVQERSADGVFVYNCGRLIKMYERVGILNSKALFCRGVVGVVDVPYIVLEPTHNKQSFADEKEYAYLLKIMGDYMKQYWDDTGIENYVLEFWESFGYTKEAGLDTSPSNEAIYTQRRLSAVGVLLQCDKCLKWRRLPFGSPPTAHPDTWTCSQNPNVEQNSCDIPEKQDILSEGVLKKPTTSSTPSLPSSNNDASKSKRVSSTNGDLVSSSTSPNDKEKTSVSSIPSKSILPLQETSTMSRRSITSATQPVVNNNTKSTPSVPKMASSSLNTRQSLVQQQSKSSNGSIKRPLKASISPRTSSTHLAHTKKRRTITKQRSSLTDNSKHNQSSEEEAEEEEEGAEEEEEEDEDEKTEEEADHENKKSRGKTISIKRVSTNGKSAVRRSNQSIIANRSWAGVNTSLSTSNDVTSSTQTSYNNDDSDSTQSSQPSQRLPPRVNDRITAMYQAQKCPGIVLTVNNNAKKFKVRFDAYATADFDRWYTFASPEWSYEHQLSIIATPTPTNNEQLVTNGTSQNDNNHDQNSEQNNFMSADLTDESTMTKAMNKFKSLIKFMLPPDWLLKRDEVTRLDLQGLADFPCEQFMQSYREKMTRIVEQRKTDEAKWRSVLDAVKMQVITIMNSDGVIIEKECTIDDFQSKLNEYVEHRQQQKKSSSNQN</sequence>
<accession>A0A8S2GN56</accession>
<dbReference type="InterPro" id="IPR037036">
    <property type="entry name" value="PDED_dom_sf"/>
</dbReference>
<dbReference type="Pfam" id="PF13589">
    <property type="entry name" value="HATPase_c_3"/>
    <property type="match status" value="1"/>
</dbReference>
<feature type="region of interest" description="Disordered" evidence="10">
    <location>
        <begin position="198"/>
        <end position="540"/>
    </location>
</feature>
<evidence type="ECO:0000256" key="1">
    <source>
        <dbReference type="ARBA" id="ARBA00004123"/>
    </source>
</evidence>
<proteinExistence type="inferred from homology"/>
<dbReference type="InterPro" id="IPR014756">
    <property type="entry name" value="Ig_E-set"/>
</dbReference>
<feature type="compositionally biased region" description="Polar residues" evidence="10">
    <location>
        <begin position="1353"/>
        <end position="1367"/>
    </location>
</feature>
<dbReference type="InterPro" id="IPR011124">
    <property type="entry name" value="Znf_CW"/>
</dbReference>
<dbReference type="InterPro" id="IPR041006">
    <property type="entry name" value="Morc_S5"/>
</dbReference>
<dbReference type="EMBL" id="CAJOBA010000501">
    <property type="protein sequence ID" value="CAF3537359.1"/>
    <property type="molecule type" value="Genomic_DNA"/>
</dbReference>
<dbReference type="GO" id="GO:0008270">
    <property type="term" value="F:zinc ion binding"/>
    <property type="evidence" value="ECO:0007669"/>
    <property type="project" value="UniProtKB-KW"/>
</dbReference>
<feature type="compositionally biased region" description="Basic residues" evidence="10">
    <location>
        <begin position="1459"/>
        <end position="1468"/>
    </location>
</feature>
<dbReference type="PROSITE" id="PS51050">
    <property type="entry name" value="ZF_CW"/>
    <property type="match status" value="1"/>
</dbReference>
<evidence type="ECO:0000256" key="7">
    <source>
        <dbReference type="ARBA" id="ARBA00023242"/>
    </source>
</evidence>
<feature type="compositionally biased region" description="Low complexity" evidence="10">
    <location>
        <begin position="560"/>
        <end position="577"/>
    </location>
</feature>
<dbReference type="Proteomes" id="UP000677228">
    <property type="component" value="Unassembled WGS sequence"/>
</dbReference>
<feature type="region of interest" description="Disordered" evidence="10">
    <location>
        <begin position="555"/>
        <end position="577"/>
    </location>
</feature>
<gene>
    <name evidence="13" type="ORF">OVA965_LOCUS2388</name>
    <name evidence="14" type="ORF">TMI583_LOCUS2388</name>
</gene>
<dbReference type="EMBL" id="CAJNOK010000501">
    <property type="protein sequence ID" value="CAF0757895.1"/>
    <property type="molecule type" value="Genomic_DNA"/>
</dbReference>
<evidence type="ECO:0000259" key="12">
    <source>
        <dbReference type="PROSITE" id="PS51050"/>
    </source>
</evidence>
<dbReference type="SMART" id="SM00360">
    <property type="entry name" value="RRM"/>
    <property type="match status" value="1"/>
</dbReference>
<feature type="coiled-coil region" evidence="9">
    <location>
        <begin position="1066"/>
        <end position="1093"/>
    </location>
</feature>
<keyword evidence="6 9" id="KW-0175">Coiled coil</keyword>
<evidence type="ECO:0000313" key="14">
    <source>
        <dbReference type="EMBL" id="CAF3537359.1"/>
    </source>
</evidence>
<dbReference type="Pfam" id="PF07496">
    <property type="entry name" value="zf-CW"/>
    <property type="match status" value="1"/>
</dbReference>
<keyword evidence="7" id="KW-0539">Nucleus</keyword>
<feature type="compositionally biased region" description="Polar residues" evidence="10">
    <location>
        <begin position="1658"/>
        <end position="1670"/>
    </location>
</feature>
<comment type="similarity">
    <text evidence="2">Belongs to the PDE6D/unc-119 family.</text>
</comment>
<dbReference type="Pfam" id="PF17942">
    <property type="entry name" value="Morc6_S5"/>
    <property type="match status" value="1"/>
</dbReference>
<keyword evidence="3" id="KW-0479">Metal-binding</keyword>
<feature type="compositionally biased region" description="Gly residues" evidence="10">
    <location>
        <begin position="368"/>
        <end position="380"/>
    </location>
</feature>
<feature type="domain" description="CW-type" evidence="12">
    <location>
        <begin position="1271"/>
        <end position="1323"/>
    </location>
</feature>
<dbReference type="SUPFAM" id="SSF54928">
    <property type="entry name" value="RNA-binding domain, RBD"/>
    <property type="match status" value="1"/>
</dbReference>
<dbReference type="InterPro" id="IPR035979">
    <property type="entry name" value="RBD_domain_sf"/>
</dbReference>
<feature type="compositionally biased region" description="Polar residues" evidence="10">
    <location>
        <begin position="211"/>
        <end position="224"/>
    </location>
</feature>
<keyword evidence="8" id="KW-0694">RNA-binding</keyword>